<evidence type="ECO:0000256" key="1">
    <source>
        <dbReference type="ARBA" id="ARBA00010164"/>
    </source>
</evidence>
<evidence type="ECO:0000259" key="4">
    <source>
        <dbReference type="Pfam" id="PF07804"/>
    </source>
</evidence>
<dbReference type="GO" id="GO:0005829">
    <property type="term" value="C:cytosol"/>
    <property type="evidence" value="ECO:0007669"/>
    <property type="project" value="TreeGrafter"/>
</dbReference>
<dbReference type="InterPro" id="IPR012893">
    <property type="entry name" value="HipA-like_C"/>
</dbReference>
<dbReference type="Pfam" id="PF07804">
    <property type="entry name" value="HipA_C"/>
    <property type="match status" value="1"/>
</dbReference>
<evidence type="ECO:0000313" key="6">
    <source>
        <dbReference type="Proteomes" id="UP000887097"/>
    </source>
</evidence>
<dbReference type="RefSeq" id="WP_013063193.1">
    <property type="nucleotide sequence ID" value="NZ_BPTT01000001.1"/>
</dbReference>
<dbReference type="PANTHER" id="PTHR37419">
    <property type="entry name" value="SERINE/THREONINE-PROTEIN KINASE TOXIN HIPA"/>
    <property type="match status" value="1"/>
</dbReference>
<dbReference type="EMBL" id="BPTT01000001">
    <property type="protein sequence ID" value="GJG34386.1"/>
    <property type="molecule type" value="Genomic_DNA"/>
</dbReference>
<dbReference type="Gene3D" id="1.10.1070.20">
    <property type="match status" value="1"/>
</dbReference>
<dbReference type="GeneID" id="31501515"/>
<keyword evidence="2" id="KW-0808">Transferase</keyword>
<evidence type="ECO:0000256" key="3">
    <source>
        <dbReference type="ARBA" id="ARBA00022777"/>
    </source>
</evidence>
<evidence type="ECO:0000313" key="5">
    <source>
        <dbReference type="EMBL" id="GJG34386.1"/>
    </source>
</evidence>
<dbReference type="Proteomes" id="UP000887097">
    <property type="component" value="Unassembled WGS sequence"/>
</dbReference>
<comment type="similarity">
    <text evidence="1">Belongs to the HipA Ser/Thr kinase family.</text>
</comment>
<comment type="caution">
    <text evidence="5">The sequence shown here is derived from an EMBL/GenBank/DDBJ whole genome shotgun (WGS) entry which is preliminary data.</text>
</comment>
<keyword evidence="3" id="KW-0418">Kinase</keyword>
<name>A0AA37MM04_XYLRU</name>
<dbReference type="GO" id="GO:0004674">
    <property type="term" value="F:protein serine/threonine kinase activity"/>
    <property type="evidence" value="ECO:0007669"/>
    <property type="project" value="TreeGrafter"/>
</dbReference>
<evidence type="ECO:0000256" key="2">
    <source>
        <dbReference type="ARBA" id="ARBA00022679"/>
    </source>
</evidence>
<accession>A0AA37MM04</accession>
<organism evidence="5 6">
    <name type="scientific">Xylanibacter ruminicola</name>
    <name type="common">Prevotella ruminicola</name>
    <dbReference type="NCBI Taxonomy" id="839"/>
    <lineage>
        <taxon>Bacteria</taxon>
        <taxon>Pseudomonadati</taxon>
        <taxon>Bacteroidota</taxon>
        <taxon>Bacteroidia</taxon>
        <taxon>Bacteroidales</taxon>
        <taxon>Prevotellaceae</taxon>
        <taxon>Xylanibacter</taxon>
    </lineage>
</organism>
<gene>
    <name evidence="5" type="ORF">PRMUPPPA20_24950</name>
</gene>
<feature type="domain" description="HipA-like C-terminal" evidence="4">
    <location>
        <begin position="55"/>
        <end position="283"/>
    </location>
</feature>
<dbReference type="PANTHER" id="PTHR37419:SF1">
    <property type="entry name" value="SERINE_THREONINE-PROTEIN KINASE TOXIN HIPA"/>
    <property type="match status" value="1"/>
</dbReference>
<reference evidence="5" key="1">
    <citation type="submission" date="2021-08" db="EMBL/GenBank/DDBJ databases">
        <title>Prevotella lacticifex sp. nov., isolated from rumen of cow.</title>
        <authorList>
            <person name="Shinkai T."/>
            <person name="Ikeyama N."/>
            <person name="Kumagai M."/>
            <person name="Ohmori H."/>
            <person name="Sakamoto M."/>
            <person name="Ohkuma M."/>
            <person name="Mitsumori M."/>
        </authorList>
    </citation>
    <scope>NUCLEOTIDE SEQUENCE</scope>
    <source>
        <strain evidence="5">JCM 8259</strain>
    </source>
</reference>
<dbReference type="OMA" id="HMEDMCQ"/>
<dbReference type="InterPro" id="IPR052028">
    <property type="entry name" value="HipA_Ser/Thr_kinase"/>
</dbReference>
<dbReference type="AlphaFoldDB" id="A0AA37MM04"/>
<proteinExistence type="inferred from homology"/>
<sequence>MSKCLFCYKELEEGQIDVHPACARKFFGSTDVPIIPYTRDNMSELARQVIRTSASVTGVQAKMSLDVNRGSRKEPAKFTIVGLWGKYIFKPQSGHYPCLPELEDLTMKMAEAARIRTARHTLIRLADGELGYLTLRMDRGRKGEKISMLDMCQLTNRLTEHKYYGTYQQLADTIKKYSSAPMLDVQRFWEVVLFSWITGNSDMHCKNFSLIDTGGGKYALAPAYDLLAVLLADPADTDEMAMTFTVGGQKIGFDRNTFMTAFTQSGIPVAVASKMIDRMKRNLPVWEELVSQSFLPDKMKAAYCDLLRKRISKL</sequence>
<protein>
    <recommendedName>
        <fullName evidence="4">HipA-like C-terminal domain-containing protein</fullName>
    </recommendedName>
</protein>